<dbReference type="FunFam" id="2.40.10.120:FF:000007">
    <property type="entry name" value="Periplasmic serine endoprotease DegP-like"/>
    <property type="match status" value="1"/>
</dbReference>
<feature type="binding site" evidence="15">
    <location>
        <begin position="207"/>
        <end position="209"/>
    </location>
    <ligand>
        <name>substrate</name>
    </ligand>
</feature>
<evidence type="ECO:0000256" key="2">
    <source>
        <dbReference type="ARBA" id="ARBA00004418"/>
    </source>
</evidence>
<feature type="active site" description="Charge relay system" evidence="14">
    <location>
        <position position="209"/>
    </location>
</feature>
<feature type="domain" description="PDZ" evidence="17">
    <location>
        <begin position="265"/>
        <end position="319"/>
    </location>
</feature>
<dbReference type="InterPro" id="IPR009003">
    <property type="entry name" value="Peptidase_S1_PA"/>
</dbReference>
<dbReference type="STRING" id="1123014.SAMN02745746_01716"/>
<dbReference type="InterPro" id="IPR001478">
    <property type="entry name" value="PDZ"/>
</dbReference>
<feature type="chain" id="PRO_5039693590" description="Probable periplasmic serine endoprotease DegP-like" evidence="16">
    <location>
        <begin position="24"/>
        <end position="474"/>
    </location>
</feature>
<dbReference type="SUPFAM" id="SSF50494">
    <property type="entry name" value="Trypsin-like serine proteases"/>
    <property type="match status" value="1"/>
</dbReference>
<dbReference type="Proteomes" id="UP000192920">
    <property type="component" value="Unassembled WGS sequence"/>
</dbReference>
<accession>A0A1Y6BP05</accession>
<evidence type="ECO:0000256" key="9">
    <source>
        <dbReference type="ARBA" id="ARBA00022764"/>
    </source>
</evidence>
<feature type="active site" description="Charge relay system" evidence="14">
    <location>
        <position position="106"/>
    </location>
</feature>
<evidence type="ECO:0000256" key="8">
    <source>
        <dbReference type="ARBA" id="ARBA00022737"/>
    </source>
</evidence>
<dbReference type="PANTHER" id="PTHR22939">
    <property type="entry name" value="SERINE PROTEASE FAMILY S1C HTRA-RELATED"/>
    <property type="match status" value="1"/>
</dbReference>
<dbReference type="PRINTS" id="PR00834">
    <property type="entry name" value="PROTEASES2C"/>
</dbReference>
<dbReference type="CDD" id="cd10839">
    <property type="entry name" value="cpPDZ1_DegP-like"/>
    <property type="match status" value="1"/>
</dbReference>
<evidence type="ECO:0000256" key="15">
    <source>
        <dbReference type="PIRSR" id="PIRSR611782-2"/>
    </source>
</evidence>
<keyword evidence="12" id="KW-0346">Stress response</keyword>
<evidence type="ECO:0000256" key="3">
    <source>
        <dbReference type="ARBA" id="ARBA00010541"/>
    </source>
</evidence>
<dbReference type="AlphaFoldDB" id="A0A1Y6BP05"/>
<feature type="active site" description="Charge relay system" evidence="14">
    <location>
        <position position="136"/>
    </location>
</feature>
<dbReference type="Gene3D" id="2.40.10.120">
    <property type="match status" value="1"/>
</dbReference>
<keyword evidence="7 16" id="KW-0732">Signal</keyword>
<dbReference type="GO" id="GO:0004252">
    <property type="term" value="F:serine-type endopeptidase activity"/>
    <property type="evidence" value="ECO:0007669"/>
    <property type="project" value="InterPro"/>
</dbReference>
<evidence type="ECO:0000256" key="5">
    <source>
        <dbReference type="ARBA" id="ARBA00013958"/>
    </source>
</evidence>
<dbReference type="SUPFAM" id="SSF50156">
    <property type="entry name" value="PDZ domain-like"/>
    <property type="match status" value="2"/>
</dbReference>
<dbReference type="GO" id="GO:0006508">
    <property type="term" value="P:proteolysis"/>
    <property type="evidence" value="ECO:0007669"/>
    <property type="project" value="UniProtKB-KW"/>
</dbReference>
<dbReference type="PROSITE" id="PS50106">
    <property type="entry name" value="PDZ"/>
    <property type="match status" value="1"/>
</dbReference>
<name>A0A1Y6BP05_9NEIS</name>
<dbReference type="InterPro" id="IPR011782">
    <property type="entry name" value="Pept_S1C_Do"/>
</dbReference>
<comment type="catalytic activity">
    <reaction evidence="1">
        <text>Acts on substrates that are at least partially unfolded. The cleavage site P1 residue is normally between a pair of hydrophobic residues, such as Val-|-Val.</text>
        <dbReference type="EC" id="3.4.21.107"/>
    </reaction>
</comment>
<dbReference type="GO" id="GO:0042597">
    <property type="term" value="C:periplasmic space"/>
    <property type="evidence" value="ECO:0007669"/>
    <property type="project" value="UniProtKB-SubCell"/>
</dbReference>
<dbReference type="Gene3D" id="2.30.42.10">
    <property type="match status" value="2"/>
</dbReference>
<evidence type="ECO:0000256" key="16">
    <source>
        <dbReference type="SAM" id="SignalP"/>
    </source>
</evidence>
<dbReference type="Pfam" id="PF13180">
    <property type="entry name" value="PDZ_2"/>
    <property type="match status" value="2"/>
</dbReference>
<dbReference type="InterPro" id="IPR036034">
    <property type="entry name" value="PDZ_sf"/>
</dbReference>
<dbReference type="InterPro" id="IPR001940">
    <property type="entry name" value="Peptidase_S1C"/>
</dbReference>
<sequence length="474" mass="50340">MSVQKLIASAMLAAVVVSGPVYAAEARVLPDFTQIVEQEGKAVVNISTTQTVRETINAVPEELNGDPFFEFFRRFAPPPQQQERKERSLGSGFIVSADGYVMTNSHVVARADEITVTLGDKRTFKARLIGSDARTDVALLKINASHLPVAHIGSSANLKVGEWVLAIGSPFGFENSVTSGIVSAKGRSLPDENYVPFIQTDAAVNPGNSGGPLFNLKGEVVGINSQIYSRSGGFMGISFAIPIDVAVKVADQLKSEGKVSRGRIGVAIQELSPELAASFGLASANGALINSVEKDGPADKAGLRAGDIVLKIDGQPVESSADMPRLIGAMRPGKPVAVEIWRNRARHVVTVVLAELKDEAPSIAEREFRQPQKPAEPQGENLSAIGLSLVELTPAQLKRLGIDYGLLVRKVSGPAERVGMAAGDVIIGVGSEPLKNPRQLREALNAERKGGKVALQVLRRGVTLFVPLTVEEGK</sequence>
<evidence type="ECO:0000313" key="18">
    <source>
        <dbReference type="EMBL" id="SMF17644.1"/>
    </source>
</evidence>
<feature type="binding site" evidence="15">
    <location>
        <position position="106"/>
    </location>
    <ligand>
        <name>substrate</name>
    </ligand>
</feature>
<keyword evidence="10" id="KW-0378">Hydrolase</keyword>
<proteinExistence type="inferred from homology"/>
<keyword evidence="11" id="KW-0720">Serine protease</keyword>
<evidence type="ECO:0000256" key="4">
    <source>
        <dbReference type="ARBA" id="ARBA00013035"/>
    </source>
</evidence>
<keyword evidence="9" id="KW-0574">Periplasm</keyword>
<dbReference type="NCBIfam" id="TIGR02037">
    <property type="entry name" value="degP_htrA_DO"/>
    <property type="match status" value="1"/>
</dbReference>
<keyword evidence="8" id="KW-0677">Repeat</keyword>
<feature type="binding site" evidence="15">
    <location>
        <position position="136"/>
    </location>
    <ligand>
        <name>substrate</name>
    </ligand>
</feature>
<evidence type="ECO:0000256" key="14">
    <source>
        <dbReference type="PIRSR" id="PIRSR611782-1"/>
    </source>
</evidence>
<reference evidence="19" key="1">
    <citation type="submission" date="2017-04" db="EMBL/GenBank/DDBJ databases">
        <authorList>
            <person name="Varghese N."/>
            <person name="Submissions S."/>
        </authorList>
    </citation>
    <scope>NUCLEOTIDE SEQUENCE [LARGE SCALE GENOMIC DNA]</scope>
    <source>
        <strain evidence="19">DSM 22618</strain>
    </source>
</reference>
<dbReference type="EC" id="3.4.21.107" evidence="4"/>
<evidence type="ECO:0000256" key="13">
    <source>
        <dbReference type="ARBA" id="ARBA00032850"/>
    </source>
</evidence>
<dbReference type="RefSeq" id="WP_085276006.1">
    <property type="nucleotide sequence ID" value="NZ_FXAG01000007.1"/>
</dbReference>
<evidence type="ECO:0000256" key="10">
    <source>
        <dbReference type="ARBA" id="ARBA00022801"/>
    </source>
</evidence>
<comment type="similarity">
    <text evidence="3">Belongs to the peptidase S1C family.</text>
</comment>
<comment type="subcellular location">
    <subcellularLocation>
        <location evidence="2">Periplasm</location>
    </subcellularLocation>
</comment>
<protein>
    <recommendedName>
        <fullName evidence="5">Probable periplasmic serine endoprotease DegP-like</fullName>
        <ecNumber evidence="4">3.4.21.107</ecNumber>
    </recommendedName>
    <alternativeName>
        <fullName evidence="13">Protease Do</fullName>
    </alternativeName>
</protein>
<evidence type="ECO:0000256" key="1">
    <source>
        <dbReference type="ARBA" id="ARBA00001772"/>
    </source>
</evidence>
<dbReference type="PANTHER" id="PTHR22939:SF130">
    <property type="entry name" value="PERIPLASMIC SERINE ENDOPROTEASE DEGP-LIKE-RELATED"/>
    <property type="match status" value="1"/>
</dbReference>
<evidence type="ECO:0000256" key="11">
    <source>
        <dbReference type="ARBA" id="ARBA00022825"/>
    </source>
</evidence>
<organism evidence="18 19">
    <name type="scientific">Pseudogulbenkiania subflava DSM 22618</name>
    <dbReference type="NCBI Taxonomy" id="1123014"/>
    <lineage>
        <taxon>Bacteria</taxon>
        <taxon>Pseudomonadati</taxon>
        <taxon>Pseudomonadota</taxon>
        <taxon>Betaproteobacteria</taxon>
        <taxon>Neisseriales</taxon>
        <taxon>Chromobacteriaceae</taxon>
        <taxon>Pseudogulbenkiania</taxon>
    </lineage>
</organism>
<dbReference type="EMBL" id="FXAG01000007">
    <property type="protein sequence ID" value="SMF17644.1"/>
    <property type="molecule type" value="Genomic_DNA"/>
</dbReference>
<dbReference type="SMART" id="SM00228">
    <property type="entry name" value="PDZ"/>
    <property type="match status" value="2"/>
</dbReference>
<evidence type="ECO:0000259" key="17">
    <source>
        <dbReference type="PROSITE" id="PS50106"/>
    </source>
</evidence>
<evidence type="ECO:0000256" key="7">
    <source>
        <dbReference type="ARBA" id="ARBA00022729"/>
    </source>
</evidence>
<feature type="signal peptide" evidence="16">
    <location>
        <begin position="1"/>
        <end position="23"/>
    </location>
</feature>
<keyword evidence="6 18" id="KW-0645">Protease</keyword>
<evidence type="ECO:0000313" key="19">
    <source>
        <dbReference type="Proteomes" id="UP000192920"/>
    </source>
</evidence>
<evidence type="ECO:0000256" key="12">
    <source>
        <dbReference type="ARBA" id="ARBA00023016"/>
    </source>
</evidence>
<evidence type="ECO:0000256" key="6">
    <source>
        <dbReference type="ARBA" id="ARBA00022670"/>
    </source>
</evidence>
<gene>
    <name evidence="18" type="ORF">SAMN02745746_01716</name>
</gene>
<dbReference type="Pfam" id="PF13365">
    <property type="entry name" value="Trypsin_2"/>
    <property type="match status" value="1"/>
</dbReference>
<keyword evidence="19" id="KW-1185">Reference proteome</keyword>